<dbReference type="PANTHER" id="PTHR43214:SF43">
    <property type="entry name" value="TWO-COMPONENT RESPONSE REGULATOR"/>
    <property type="match status" value="1"/>
</dbReference>
<gene>
    <name evidence="8" type="primary">degU_3</name>
    <name evidence="8" type="ORF">MM817_02983</name>
</gene>
<dbReference type="Pfam" id="PF00072">
    <property type="entry name" value="Response_reg"/>
    <property type="match status" value="1"/>
</dbReference>
<dbReference type="CDD" id="cd06170">
    <property type="entry name" value="LuxR_C_like"/>
    <property type="match status" value="1"/>
</dbReference>
<dbReference type="PANTHER" id="PTHR43214">
    <property type="entry name" value="TWO-COMPONENT RESPONSE REGULATOR"/>
    <property type="match status" value="1"/>
</dbReference>
<proteinExistence type="predicted"/>
<evidence type="ECO:0000259" key="7">
    <source>
        <dbReference type="PROSITE" id="PS50110"/>
    </source>
</evidence>
<keyword evidence="3" id="KW-0238">DNA-binding</keyword>
<keyword evidence="9" id="KW-1185">Reference proteome</keyword>
<dbReference type="PROSITE" id="PS50043">
    <property type="entry name" value="HTH_LUXR_2"/>
    <property type="match status" value="1"/>
</dbReference>
<dbReference type="SMART" id="SM00448">
    <property type="entry name" value="REC"/>
    <property type="match status" value="1"/>
</dbReference>
<evidence type="ECO:0000256" key="1">
    <source>
        <dbReference type="ARBA" id="ARBA00022553"/>
    </source>
</evidence>
<evidence type="ECO:0000256" key="5">
    <source>
        <dbReference type="PROSITE-ProRule" id="PRU00169"/>
    </source>
</evidence>
<keyword evidence="4" id="KW-0804">Transcription</keyword>
<dbReference type="GO" id="GO:0006355">
    <property type="term" value="P:regulation of DNA-templated transcription"/>
    <property type="evidence" value="ECO:0007669"/>
    <property type="project" value="InterPro"/>
</dbReference>
<dbReference type="GO" id="GO:0003677">
    <property type="term" value="F:DNA binding"/>
    <property type="evidence" value="ECO:0007669"/>
    <property type="project" value="UniProtKB-KW"/>
</dbReference>
<keyword evidence="1 5" id="KW-0597">Phosphoprotein</keyword>
<evidence type="ECO:0000256" key="2">
    <source>
        <dbReference type="ARBA" id="ARBA00023015"/>
    </source>
</evidence>
<protein>
    <submittedName>
        <fullName evidence="8">Transcriptional regulatory protein DegU</fullName>
    </submittedName>
</protein>
<evidence type="ECO:0000313" key="9">
    <source>
        <dbReference type="Proteomes" id="UP001139263"/>
    </source>
</evidence>
<evidence type="ECO:0000256" key="3">
    <source>
        <dbReference type="ARBA" id="ARBA00023125"/>
    </source>
</evidence>
<accession>A0A9X1VAK1</accession>
<name>A0A9X1VAK1_9BACL</name>
<dbReference type="InterPro" id="IPR058245">
    <property type="entry name" value="NreC/VraR/RcsB-like_REC"/>
</dbReference>
<feature type="modified residue" description="4-aspartylphosphate" evidence="5">
    <location>
        <position position="55"/>
    </location>
</feature>
<evidence type="ECO:0000313" key="8">
    <source>
        <dbReference type="EMBL" id="MCI0184686.1"/>
    </source>
</evidence>
<comment type="caution">
    <text evidence="8">The sequence shown here is derived from an EMBL/GenBank/DDBJ whole genome shotgun (WGS) entry which is preliminary data.</text>
</comment>
<dbReference type="InterPro" id="IPR000792">
    <property type="entry name" value="Tscrpt_reg_LuxR_C"/>
</dbReference>
<dbReference type="InterPro" id="IPR039420">
    <property type="entry name" value="WalR-like"/>
</dbReference>
<dbReference type="GO" id="GO:0000160">
    <property type="term" value="P:phosphorelay signal transduction system"/>
    <property type="evidence" value="ECO:0007669"/>
    <property type="project" value="InterPro"/>
</dbReference>
<evidence type="ECO:0000256" key="4">
    <source>
        <dbReference type="ARBA" id="ARBA00023163"/>
    </source>
</evidence>
<dbReference type="Proteomes" id="UP001139263">
    <property type="component" value="Unassembled WGS sequence"/>
</dbReference>
<dbReference type="InterPro" id="IPR016032">
    <property type="entry name" value="Sig_transdc_resp-reg_C-effctor"/>
</dbReference>
<evidence type="ECO:0000259" key="6">
    <source>
        <dbReference type="PROSITE" id="PS50043"/>
    </source>
</evidence>
<dbReference type="SUPFAM" id="SSF52172">
    <property type="entry name" value="CheY-like"/>
    <property type="match status" value="1"/>
</dbReference>
<dbReference type="PROSITE" id="PS00622">
    <property type="entry name" value="HTH_LUXR_1"/>
    <property type="match status" value="1"/>
</dbReference>
<feature type="domain" description="HTH luxR-type" evidence="6">
    <location>
        <begin position="147"/>
        <end position="212"/>
    </location>
</feature>
<sequence>MGIRVVVVDDHHLFRNGVIGILQNSPDVEVVGEGENGFEAVHLVELLRPDVLIMDLTMPQMNGFEATRRIRKLHVPVHILILTVNEEEKALFDAMKHGAQGYLIKTVDPDELVEAVHNVSKGKAVVPDHLAPTILSDLSNPSTYEEIENAQQPLTLREIDILREIGTGATNKDIAKRLFISENTVRNYVRRILDKLHVINRVEAATYAVREGFIKNYK</sequence>
<dbReference type="AlphaFoldDB" id="A0A9X1VAK1"/>
<dbReference type="CDD" id="cd17535">
    <property type="entry name" value="REC_NarL-like"/>
    <property type="match status" value="1"/>
</dbReference>
<dbReference type="EMBL" id="JALBUF010000021">
    <property type="protein sequence ID" value="MCI0184686.1"/>
    <property type="molecule type" value="Genomic_DNA"/>
</dbReference>
<dbReference type="PRINTS" id="PR00038">
    <property type="entry name" value="HTHLUXR"/>
</dbReference>
<dbReference type="SUPFAM" id="SSF46894">
    <property type="entry name" value="C-terminal effector domain of the bipartite response regulators"/>
    <property type="match status" value="1"/>
</dbReference>
<dbReference type="InterPro" id="IPR001789">
    <property type="entry name" value="Sig_transdc_resp-reg_receiver"/>
</dbReference>
<keyword evidence="2" id="KW-0805">Transcription regulation</keyword>
<dbReference type="Gene3D" id="3.40.50.2300">
    <property type="match status" value="1"/>
</dbReference>
<dbReference type="Pfam" id="PF00196">
    <property type="entry name" value="GerE"/>
    <property type="match status" value="1"/>
</dbReference>
<dbReference type="PROSITE" id="PS50110">
    <property type="entry name" value="RESPONSE_REGULATORY"/>
    <property type="match status" value="1"/>
</dbReference>
<dbReference type="RefSeq" id="WP_241716554.1">
    <property type="nucleotide sequence ID" value="NZ_JALBUF010000021.1"/>
</dbReference>
<feature type="domain" description="Response regulatory" evidence="7">
    <location>
        <begin position="4"/>
        <end position="120"/>
    </location>
</feature>
<organism evidence="8 9">
    <name type="scientific">Sulfoacidibacillus ferrooxidans</name>
    <dbReference type="NCBI Taxonomy" id="2005001"/>
    <lineage>
        <taxon>Bacteria</taxon>
        <taxon>Bacillati</taxon>
        <taxon>Bacillota</taxon>
        <taxon>Bacilli</taxon>
        <taxon>Bacillales</taxon>
        <taxon>Alicyclobacillaceae</taxon>
        <taxon>Sulfoacidibacillus</taxon>
    </lineage>
</organism>
<reference evidence="8" key="1">
    <citation type="submission" date="2022-03" db="EMBL/GenBank/DDBJ databases">
        <title>Draft Genome Sequence of Firmicute Strain S0AB, a Heterotrophic Iron/Sulfur-Oxidizing Extreme Acidophile.</title>
        <authorList>
            <person name="Vergara E."/>
            <person name="Pakostova E."/>
            <person name="Johnson D.B."/>
            <person name="Holmes D.S."/>
        </authorList>
    </citation>
    <scope>NUCLEOTIDE SEQUENCE</scope>
    <source>
        <strain evidence="8">S0AB</strain>
    </source>
</reference>
<dbReference type="InterPro" id="IPR011006">
    <property type="entry name" value="CheY-like_superfamily"/>
</dbReference>
<dbReference type="SMART" id="SM00421">
    <property type="entry name" value="HTH_LUXR"/>
    <property type="match status" value="1"/>
</dbReference>